<dbReference type="Proteomes" id="UP001610335">
    <property type="component" value="Unassembled WGS sequence"/>
</dbReference>
<dbReference type="InterPro" id="IPR047177">
    <property type="entry name" value="Pept_M20A"/>
</dbReference>
<evidence type="ECO:0000313" key="8">
    <source>
        <dbReference type="Proteomes" id="UP001610335"/>
    </source>
</evidence>
<keyword evidence="3" id="KW-0479">Metal-binding</keyword>
<dbReference type="InterPro" id="IPR011650">
    <property type="entry name" value="Peptidase_M20_dimer"/>
</dbReference>
<comment type="caution">
    <text evidence="7">The sequence shown here is derived from an EMBL/GenBank/DDBJ whole genome shotgun (WGS) entry which is preliminary data.</text>
</comment>
<dbReference type="InterPro" id="IPR002933">
    <property type="entry name" value="Peptidase_M20"/>
</dbReference>
<keyword evidence="2" id="KW-0645">Protease</keyword>
<evidence type="ECO:0000256" key="2">
    <source>
        <dbReference type="ARBA" id="ARBA00022670"/>
    </source>
</evidence>
<dbReference type="SUPFAM" id="SSF53187">
    <property type="entry name" value="Zn-dependent exopeptidases"/>
    <property type="match status" value="1"/>
</dbReference>
<dbReference type="PANTHER" id="PTHR45962">
    <property type="entry name" value="N-FATTY-ACYL-AMINO ACID SYNTHASE/HYDROLASE PM20D1"/>
    <property type="match status" value="1"/>
</dbReference>
<dbReference type="InterPro" id="IPR001261">
    <property type="entry name" value="ArgE/DapE_CS"/>
</dbReference>
<protein>
    <recommendedName>
        <fullName evidence="6">Peptidase M20 dimerisation domain-containing protein</fullName>
    </recommendedName>
</protein>
<evidence type="ECO:0000256" key="5">
    <source>
        <dbReference type="ARBA" id="ARBA00022833"/>
    </source>
</evidence>
<dbReference type="SUPFAM" id="SSF55031">
    <property type="entry name" value="Bacterial exopeptidase dimerisation domain"/>
    <property type="match status" value="1"/>
</dbReference>
<dbReference type="PROSITE" id="PS00759">
    <property type="entry name" value="ARGE_DAPE_CPG2_2"/>
    <property type="match status" value="1"/>
</dbReference>
<name>A0ABR4HR21_9EURO</name>
<evidence type="ECO:0000256" key="4">
    <source>
        <dbReference type="ARBA" id="ARBA00022801"/>
    </source>
</evidence>
<organism evidence="7 8">
    <name type="scientific">Aspergillus cavernicola</name>
    <dbReference type="NCBI Taxonomy" id="176166"/>
    <lineage>
        <taxon>Eukaryota</taxon>
        <taxon>Fungi</taxon>
        <taxon>Dikarya</taxon>
        <taxon>Ascomycota</taxon>
        <taxon>Pezizomycotina</taxon>
        <taxon>Eurotiomycetes</taxon>
        <taxon>Eurotiomycetidae</taxon>
        <taxon>Eurotiales</taxon>
        <taxon>Aspergillaceae</taxon>
        <taxon>Aspergillus</taxon>
        <taxon>Aspergillus subgen. Nidulantes</taxon>
    </lineage>
</organism>
<dbReference type="Gene3D" id="1.10.150.900">
    <property type="match status" value="1"/>
</dbReference>
<dbReference type="EMBL" id="JBFXLS010000088">
    <property type="protein sequence ID" value="KAL2817944.1"/>
    <property type="molecule type" value="Genomic_DNA"/>
</dbReference>
<gene>
    <name evidence="7" type="ORF">BDW59DRAFT_182032</name>
</gene>
<sequence>MNSALFRNRSIARLSDAVRIDTQVFDDLGPVGTDPRWDVLYGFASYLERTYPLVHGTLKLEKINTHGLVYTWSGEDPNLKPTLLLAHQDTVPVQEATLAEWTHPPWSGFVDEENIWGRGSIDCKSQLTAILDAVEELISHGFKPRRTLLLAFGFDEEASGVQGARYIARFLQERYGEDSIAVIVDEGAPLQYKWGGLFALPTVGEKGYLDVGVTVRTPGGHSSAPPEHTSIGILSDLITVIESNVYKPWLDEKNPYLDQLRCGAVHGPRFPDKVRKLLRGHRERRPHETDALAEEIAKEGPRIRYLVQTSSAVDVISGGDKVNALPESASVKINYRINVGETVEEIKQHVLKLATQTAKKYNLTVNDFSNNSSSTAIQTNFITLGILKEALRPSPITPTSITSLSSPYAVLAGTTKAVFGEQVIVAPGIMTGNTDTRHFWDLTRDIFRFGVAMDPSGDDSGVHTVNERQNIDAHVKGTVWISRFIRNMDEVEE</sequence>
<keyword evidence="5" id="KW-0862">Zinc</keyword>
<keyword evidence="8" id="KW-1185">Reference proteome</keyword>
<comment type="similarity">
    <text evidence="1">Belongs to the peptidase M20A family.</text>
</comment>
<dbReference type="Gene3D" id="3.30.70.360">
    <property type="match status" value="1"/>
</dbReference>
<dbReference type="Gene3D" id="3.40.630.10">
    <property type="entry name" value="Zn peptidases"/>
    <property type="match status" value="1"/>
</dbReference>
<evidence type="ECO:0000256" key="1">
    <source>
        <dbReference type="ARBA" id="ARBA00006247"/>
    </source>
</evidence>
<evidence type="ECO:0000313" key="7">
    <source>
        <dbReference type="EMBL" id="KAL2817944.1"/>
    </source>
</evidence>
<reference evidence="7 8" key="1">
    <citation type="submission" date="2024-07" db="EMBL/GenBank/DDBJ databases">
        <title>Section-level genome sequencing and comparative genomics of Aspergillus sections Usti and Cavernicolus.</title>
        <authorList>
            <consortium name="Lawrence Berkeley National Laboratory"/>
            <person name="Nybo J.L."/>
            <person name="Vesth T.C."/>
            <person name="Theobald S."/>
            <person name="Frisvad J.C."/>
            <person name="Larsen T.O."/>
            <person name="Kjaerboelling I."/>
            <person name="Rothschild-Mancinelli K."/>
            <person name="Lyhne E.K."/>
            <person name="Kogle M.E."/>
            <person name="Barry K."/>
            <person name="Clum A."/>
            <person name="Na H."/>
            <person name="Ledsgaard L."/>
            <person name="Lin J."/>
            <person name="Lipzen A."/>
            <person name="Kuo A."/>
            <person name="Riley R."/>
            <person name="Mondo S."/>
            <person name="LaButti K."/>
            <person name="Haridas S."/>
            <person name="Pangalinan J."/>
            <person name="Salamov A.A."/>
            <person name="Simmons B.A."/>
            <person name="Magnuson J.K."/>
            <person name="Chen J."/>
            <person name="Drula E."/>
            <person name="Henrissat B."/>
            <person name="Wiebenga A."/>
            <person name="Lubbers R.J."/>
            <person name="Gomes A.C."/>
            <person name="Makela M.R."/>
            <person name="Stajich J."/>
            <person name="Grigoriev I.V."/>
            <person name="Mortensen U.H."/>
            <person name="De vries R.P."/>
            <person name="Baker S.E."/>
            <person name="Andersen M.R."/>
        </authorList>
    </citation>
    <scope>NUCLEOTIDE SEQUENCE [LARGE SCALE GENOMIC DNA]</scope>
    <source>
        <strain evidence="7 8">CBS 600.67</strain>
    </source>
</reference>
<dbReference type="Pfam" id="PF01546">
    <property type="entry name" value="Peptidase_M20"/>
    <property type="match status" value="1"/>
</dbReference>
<evidence type="ECO:0000259" key="6">
    <source>
        <dbReference type="Pfam" id="PF07687"/>
    </source>
</evidence>
<feature type="domain" description="Peptidase M20 dimerisation" evidence="6">
    <location>
        <begin position="203"/>
        <end position="361"/>
    </location>
</feature>
<proteinExistence type="inferred from homology"/>
<keyword evidence="4" id="KW-0378">Hydrolase</keyword>
<dbReference type="InterPro" id="IPR036264">
    <property type="entry name" value="Bact_exopeptidase_dim_dom"/>
</dbReference>
<dbReference type="CDD" id="cd05674">
    <property type="entry name" value="M20_yscS"/>
    <property type="match status" value="1"/>
</dbReference>
<dbReference type="Pfam" id="PF07687">
    <property type="entry name" value="M20_dimer"/>
    <property type="match status" value="1"/>
</dbReference>
<dbReference type="PANTHER" id="PTHR45962:SF1">
    <property type="entry name" value="N-FATTY-ACYL-AMINO ACID SYNTHASE_HYDROLASE PM20D1"/>
    <property type="match status" value="1"/>
</dbReference>
<accession>A0ABR4HR21</accession>
<evidence type="ECO:0000256" key="3">
    <source>
        <dbReference type="ARBA" id="ARBA00022723"/>
    </source>
</evidence>